<dbReference type="EMBL" id="JAQQKX010000001">
    <property type="protein sequence ID" value="MDC7682173.1"/>
    <property type="molecule type" value="Genomic_DNA"/>
</dbReference>
<protein>
    <submittedName>
        <fullName evidence="1">Uncharacterized protein</fullName>
    </submittedName>
</protein>
<evidence type="ECO:0000313" key="1">
    <source>
        <dbReference type="EMBL" id="MDC7682173.1"/>
    </source>
</evidence>
<organism evidence="1 2">
    <name type="scientific">Asticcacaulis aquaticus</name>
    <dbReference type="NCBI Taxonomy" id="2984212"/>
    <lineage>
        <taxon>Bacteria</taxon>
        <taxon>Pseudomonadati</taxon>
        <taxon>Pseudomonadota</taxon>
        <taxon>Alphaproteobacteria</taxon>
        <taxon>Caulobacterales</taxon>
        <taxon>Caulobacteraceae</taxon>
        <taxon>Asticcacaulis</taxon>
    </lineage>
</organism>
<proteinExistence type="predicted"/>
<comment type="caution">
    <text evidence="1">The sequence shown here is derived from an EMBL/GenBank/DDBJ whole genome shotgun (WGS) entry which is preliminary data.</text>
</comment>
<accession>A0ABT5HQ24</accession>
<name>A0ABT5HQ24_9CAUL</name>
<dbReference type="RefSeq" id="WP_272746676.1">
    <property type="nucleotide sequence ID" value="NZ_JAQQKX010000001.1"/>
</dbReference>
<keyword evidence="2" id="KW-1185">Reference proteome</keyword>
<gene>
    <name evidence="1" type="ORF">PQU92_02730</name>
</gene>
<evidence type="ECO:0000313" key="2">
    <source>
        <dbReference type="Proteomes" id="UP001214854"/>
    </source>
</evidence>
<dbReference type="Proteomes" id="UP001214854">
    <property type="component" value="Unassembled WGS sequence"/>
</dbReference>
<sequence>MTELFECCGQVVALSRIVVIAPVRDSTDGDNPHLIFHVDIRGLDAGLWFQSVDPSAEAHQFLRRERDRLIEAWTIFCLGQVYDVGVLKVGLPAITAITPVYSQSALIGGWGGVSRHLPRYDIHVSGLKEPIRRTASLVMSDAALRDEREAVLLAWANNFQPILRKQAG</sequence>
<reference evidence="1 2" key="1">
    <citation type="submission" date="2023-01" db="EMBL/GenBank/DDBJ databases">
        <title>Novel species of the genus Asticcacaulis isolated from rivers.</title>
        <authorList>
            <person name="Lu H."/>
        </authorList>
    </citation>
    <scope>NUCLEOTIDE SEQUENCE [LARGE SCALE GENOMIC DNA]</scope>
    <source>
        <strain evidence="1 2">BYS171W</strain>
    </source>
</reference>